<dbReference type="AlphaFoldDB" id="A0A9W8MS18"/>
<evidence type="ECO:0000256" key="1">
    <source>
        <dbReference type="SAM" id="MobiDB-lite"/>
    </source>
</evidence>
<proteinExistence type="predicted"/>
<feature type="region of interest" description="Disordered" evidence="1">
    <location>
        <begin position="350"/>
        <end position="513"/>
    </location>
</feature>
<feature type="compositionally biased region" description="Basic and acidic residues" evidence="1">
    <location>
        <begin position="990"/>
        <end position="1002"/>
    </location>
</feature>
<feature type="compositionally biased region" description="Polar residues" evidence="1">
    <location>
        <begin position="591"/>
        <end position="617"/>
    </location>
</feature>
<evidence type="ECO:0000313" key="3">
    <source>
        <dbReference type="Proteomes" id="UP001148786"/>
    </source>
</evidence>
<feature type="region of interest" description="Disordered" evidence="1">
    <location>
        <begin position="1119"/>
        <end position="1210"/>
    </location>
</feature>
<accession>A0A9W8MS18</accession>
<dbReference type="EMBL" id="JANKHO010002262">
    <property type="protein sequence ID" value="KAJ3493508.1"/>
    <property type="molecule type" value="Genomic_DNA"/>
</dbReference>
<sequence>MFNTTPKAARILPCAQYAAASGPTSSSIVDQISQRVLQVLGPAFTQLNEQQNALIQNFHKSSQSLEEIIAQLAQSRAENEALVKRLTERDEADKRGKQREVDSVIALGLLADRVKDVRTETNAILKVLGRKDAATSLNVAKKSVLDRLDGIQMDMQEFLEKVGDPEADGPAQPPRALMPPPQAPTILRHDMATSPIRFPETGAQAPDPPLIMLSPPMSQPTSTQTVYVSMGVATSPEPEEHSSRQNSYSRSPSSQNSAHTLVGDATNQDTTMISDATDTTKIASVSPDSMPRKSADSKMDVDDDPFLSPGKSSGCLVNEIHIPCSPTGPYTPKKRGKSRCSIAVEENQVSPRANAPGTTFSPVDWSKTLTPSAQPITRSFSAPSVPSSPHKSFDAKGALNSSPRRSYTLPPQRQGSVAALRQEATGHPYPLVFPSPLPLSPTKQNSNLGAAAQAAERMLSPESQCSDDTDKPKKSRSKGVILKLSPPKMKASLSSSSDSSLTSLTTSASTASSLEAKANEKLEDVNMREITPVPIPLSSSPLRPTTTSTPLSETKIKIRIPARARIPPPPSPVSPIKSLVLSSVRNAADHLNSSPTKLNGSPTKLNSIPAKHNSSIPKSPLPLDLTSESQSSEASTRATEDEDIVQSIVTSFGPTSSPGLPTPTNSLVKSPFKPLVGGIRPCVDLSSPLSRKGRRIVEVEFDSDLDDSVPRLVDFATLRMWHADRAKELAEKKQDEEVDKEKDEDEEMKDADVPEPELQIDTENDQQATPRAQSPVTPRAQSPFVASSCSPPAMEIAENCSNLGTENVDTVETCEPDQENNTPAPLDLPPSSPLFTSPSHPQHDSSVSFHDANVDLPSSSSPVREKEQTALAHQDTQDFGSLQAVSSPRTASFGVISISSPKTVDSQPSEDAMYISSAMTTPVKPSKATPVFTDIPVATSFVRTSPEKKGDQKEQAMRCSPSVIYVSSDDEGPPSVPAKPKATPAAETLVKVEPDAEKEVPSKEFTPQVQEVSSQILPAQDPTPALPLDPLEELFTKPLSPISDLSDEDDEPPKEKRSPIDLNRFTAGLSDDDADVIRVRKPRKVSESVRASSAATTAARRSSVIAKAEEVDAIMVDLPPPVAPQKKSLLGQVKKGQSAAVTRVKKRKSRPEPETEDEDEPPLKLVRLRKKGTQGTEDTKDAGQPAEPEDADETTKEPETALVDSCVADY</sequence>
<evidence type="ECO:0000313" key="2">
    <source>
        <dbReference type="EMBL" id="KAJ3493508.1"/>
    </source>
</evidence>
<feature type="region of interest" description="Disordered" evidence="1">
    <location>
        <begin position="965"/>
        <end position="1103"/>
    </location>
</feature>
<feature type="compositionally biased region" description="Low complexity" evidence="1">
    <location>
        <begin position="491"/>
        <end position="513"/>
    </location>
</feature>
<feature type="region of interest" description="Disordered" evidence="1">
    <location>
        <begin position="728"/>
        <end position="880"/>
    </location>
</feature>
<feature type="region of interest" description="Disordered" evidence="1">
    <location>
        <begin position="590"/>
        <end position="643"/>
    </location>
</feature>
<feature type="compositionally biased region" description="Polar residues" evidence="1">
    <location>
        <begin position="1005"/>
        <end position="1017"/>
    </location>
</feature>
<feature type="compositionally biased region" description="Polar residues" evidence="1">
    <location>
        <begin position="399"/>
        <end position="415"/>
    </location>
</feature>
<feature type="region of interest" description="Disordered" evidence="1">
    <location>
        <begin position="532"/>
        <end position="551"/>
    </location>
</feature>
<feature type="region of interest" description="Disordered" evidence="1">
    <location>
        <begin position="233"/>
        <end position="302"/>
    </location>
</feature>
<feature type="compositionally biased region" description="Polar residues" evidence="1">
    <location>
        <begin position="350"/>
        <end position="390"/>
    </location>
</feature>
<feature type="compositionally biased region" description="Basic and acidic residues" evidence="1">
    <location>
        <begin position="728"/>
        <end position="741"/>
    </location>
</feature>
<protein>
    <submittedName>
        <fullName evidence="2">Uncharacterized protein</fullName>
    </submittedName>
</protein>
<dbReference type="Proteomes" id="UP001148786">
    <property type="component" value="Unassembled WGS sequence"/>
</dbReference>
<name>A0A9W8MS18_9AGAR</name>
<comment type="caution">
    <text evidence="2">The sequence shown here is derived from an EMBL/GenBank/DDBJ whole genome shotgun (WGS) entry which is preliminary data.</text>
</comment>
<feature type="compositionally biased region" description="Low complexity" evidence="1">
    <location>
        <begin position="244"/>
        <end position="257"/>
    </location>
</feature>
<gene>
    <name evidence="2" type="ORF">NLJ89_g11004</name>
</gene>
<reference evidence="2" key="1">
    <citation type="submission" date="2022-07" db="EMBL/GenBank/DDBJ databases">
        <title>Genome Sequence of Agrocybe chaxingu.</title>
        <authorList>
            <person name="Buettner E."/>
        </authorList>
    </citation>
    <scope>NUCLEOTIDE SEQUENCE</scope>
    <source>
        <strain evidence="2">MP-N11</strain>
    </source>
</reference>
<feature type="compositionally biased region" description="Polar residues" evidence="1">
    <location>
        <begin position="799"/>
        <end position="810"/>
    </location>
</feature>
<feature type="compositionally biased region" description="Basic and acidic residues" evidence="1">
    <location>
        <begin position="290"/>
        <end position="300"/>
    </location>
</feature>
<organism evidence="2 3">
    <name type="scientific">Agrocybe chaxingu</name>
    <dbReference type="NCBI Taxonomy" id="84603"/>
    <lineage>
        <taxon>Eukaryota</taxon>
        <taxon>Fungi</taxon>
        <taxon>Dikarya</taxon>
        <taxon>Basidiomycota</taxon>
        <taxon>Agaricomycotina</taxon>
        <taxon>Agaricomycetes</taxon>
        <taxon>Agaricomycetidae</taxon>
        <taxon>Agaricales</taxon>
        <taxon>Agaricineae</taxon>
        <taxon>Strophariaceae</taxon>
        <taxon>Agrocybe</taxon>
    </lineage>
</organism>
<feature type="compositionally biased region" description="Polar residues" evidence="1">
    <location>
        <begin position="765"/>
        <end position="790"/>
    </location>
</feature>
<feature type="compositionally biased region" description="Low complexity" evidence="1">
    <location>
        <begin position="1088"/>
        <end position="1103"/>
    </location>
</feature>
<feature type="compositionally biased region" description="Low complexity" evidence="1">
    <location>
        <begin position="536"/>
        <end position="551"/>
    </location>
</feature>
<feature type="compositionally biased region" description="Polar residues" evidence="1">
    <location>
        <begin position="265"/>
        <end position="287"/>
    </location>
</feature>
<feature type="compositionally biased region" description="Polar residues" evidence="1">
    <location>
        <begin position="626"/>
        <end position="637"/>
    </location>
</feature>
<feature type="compositionally biased region" description="Acidic residues" evidence="1">
    <location>
        <begin position="742"/>
        <end position="764"/>
    </location>
</feature>
<keyword evidence="3" id="KW-1185">Reference proteome</keyword>
<dbReference type="OrthoDB" id="436852at2759"/>